<comment type="similarity">
    <text evidence="1 5">Belongs to the snRNP Sm proteins family. SmF/LSm6 subfamily.</text>
</comment>
<keyword evidence="5" id="KW-0507">mRNA processing</keyword>
<keyword evidence="5" id="KW-0539">Nucleus</keyword>
<dbReference type="GO" id="GO:0005685">
    <property type="term" value="C:U1 snRNP"/>
    <property type="evidence" value="ECO:0007669"/>
    <property type="project" value="EnsemblFungi"/>
</dbReference>
<dbReference type="PANTHER" id="PTHR11021">
    <property type="entry name" value="SMALL NUCLEAR RIBONUCLEOPROTEIN F SNRNP-F"/>
    <property type="match status" value="1"/>
</dbReference>
<dbReference type="SMART" id="SM00651">
    <property type="entry name" value="Sm"/>
    <property type="match status" value="1"/>
</dbReference>
<evidence type="ECO:0000256" key="1">
    <source>
        <dbReference type="ARBA" id="ARBA00007927"/>
    </source>
</evidence>
<reference evidence="8" key="1">
    <citation type="journal article" date="2015" name="BMC Genomics">
        <title>Draft genome of a commonly misdiagnosed multidrug resistant pathogen Candida auris.</title>
        <authorList>
            <person name="Chatterjee S."/>
            <person name="Alampalli S.V."/>
            <person name="Nageshan R.K."/>
            <person name="Chettiar S.T."/>
            <person name="Joshi S."/>
            <person name="Tatu U.S."/>
        </authorList>
    </citation>
    <scope>NUCLEOTIDE SEQUENCE [LARGE SCALE GENOMIC DNA]</scope>
    <source>
        <strain evidence="8">6684</strain>
    </source>
</reference>
<evidence type="ECO:0000256" key="4">
    <source>
        <dbReference type="ARBA" id="ARBA00023274"/>
    </source>
</evidence>
<name>A0A0L0P8M2_CANAR</name>
<dbReference type="GO" id="GO:1990935">
    <property type="term" value="F:splicing factor binding"/>
    <property type="evidence" value="ECO:0007669"/>
    <property type="project" value="EnsemblFungi"/>
</dbReference>
<dbReference type="GO" id="GO:0005687">
    <property type="term" value="C:U4 snRNP"/>
    <property type="evidence" value="ECO:0007669"/>
    <property type="project" value="EnsemblFungi"/>
</dbReference>
<dbReference type="GO" id="GO:0036261">
    <property type="term" value="P:7-methylguanosine cap hypermethylation"/>
    <property type="evidence" value="ECO:0007669"/>
    <property type="project" value="EnsemblFungi"/>
</dbReference>
<dbReference type="GO" id="GO:0005682">
    <property type="term" value="C:U5 snRNP"/>
    <property type="evidence" value="ECO:0007669"/>
    <property type="project" value="EnsemblFungi"/>
</dbReference>
<dbReference type="GO" id="GO:0000398">
    <property type="term" value="P:mRNA splicing, via spliceosome"/>
    <property type="evidence" value="ECO:0007669"/>
    <property type="project" value="EnsemblFungi"/>
</dbReference>
<dbReference type="AlphaFoldDB" id="A0A0L0P8M2"/>
<dbReference type="SUPFAM" id="SSF50182">
    <property type="entry name" value="Sm-like ribonucleoproteins"/>
    <property type="match status" value="1"/>
</dbReference>
<proteinExistence type="inferred from homology"/>
<dbReference type="Proteomes" id="UP000037122">
    <property type="component" value="Unassembled WGS sequence"/>
</dbReference>
<dbReference type="InterPro" id="IPR016487">
    <property type="entry name" value="Lsm6/sSmF"/>
</dbReference>
<dbReference type="GO" id="GO:0034715">
    <property type="term" value="C:pICln-Sm protein complex"/>
    <property type="evidence" value="ECO:0007669"/>
    <property type="project" value="TreeGrafter"/>
</dbReference>
<dbReference type="InterPro" id="IPR047575">
    <property type="entry name" value="Sm"/>
</dbReference>
<dbReference type="GO" id="GO:0005686">
    <property type="term" value="C:U2 snRNP"/>
    <property type="evidence" value="ECO:0007669"/>
    <property type="project" value="EnsemblFungi"/>
</dbReference>
<evidence type="ECO:0000313" key="8">
    <source>
        <dbReference type="Proteomes" id="UP000037122"/>
    </source>
</evidence>
<dbReference type="PROSITE" id="PS52002">
    <property type="entry name" value="SM"/>
    <property type="match status" value="1"/>
</dbReference>
<dbReference type="GO" id="GO:0000974">
    <property type="term" value="C:Prp19 complex"/>
    <property type="evidence" value="ECO:0007669"/>
    <property type="project" value="EnsemblFungi"/>
</dbReference>
<keyword evidence="4 5" id="KW-0687">Ribonucleoprotein</keyword>
<dbReference type="VEuPathDB" id="FungiDB:QG37_00051"/>
<gene>
    <name evidence="7" type="ORF">QG37_00051</name>
</gene>
<dbReference type="PANTHER" id="PTHR11021:SF0">
    <property type="entry name" value="SMALL NUCLEAR RIBONUCLEOPROTEIN F"/>
    <property type="match status" value="1"/>
</dbReference>
<feature type="domain" description="Sm" evidence="6">
    <location>
        <begin position="1"/>
        <end position="55"/>
    </location>
</feature>
<evidence type="ECO:0000313" key="7">
    <source>
        <dbReference type="EMBL" id="KNE02679.1"/>
    </source>
</evidence>
<accession>A0A0L0P8M2</accession>
<evidence type="ECO:0000256" key="5">
    <source>
        <dbReference type="PIRNR" id="PIRNR006609"/>
    </source>
</evidence>
<dbReference type="Gene3D" id="2.30.30.100">
    <property type="match status" value="1"/>
</dbReference>
<dbReference type="VEuPathDB" id="FungiDB:CJI96_0002597"/>
<keyword evidence="3 5" id="KW-0508">mRNA splicing</keyword>
<dbReference type="VEuPathDB" id="FungiDB:CJI97_004138"/>
<dbReference type="VEuPathDB" id="FungiDB:B9J08_004070"/>
<dbReference type="InterPro" id="IPR010920">
    <property type="entry name" value="LSM_dom_sf"/>
</dbReference>
<dbReference type="GO" id="GO:0008266">
    <property type="term" value="F:poly(U) RNA binding"/>
    <property type="evidence" value="ECO:0007669"/>
    <property type="project" value="EnsemblFungi"/>
</dbReference>
<dbReference type="EMBL" id="LGST01000002">
    <property type="protein sequence ID" value="KNE02679.1"/>
    <property type="molecule type" value="Genomic_DNA"/>
</dbReference>
<dbReference type="GO" id="GO:0071013">
    <property type="term" value="C:catalytic step 2 spliceosome"/>
    <property type="evidence" value="ECO:0007669"/>
    <property type="project" value="TreeGrafter"/>
</dbReference>
<keyword evidence="2 5" id="KW-0747">Spliceosome</keyword>
<organism evidence="7 8">
    <name type="scientific">Candidozyma auris</name>
    <name type="common">Yeast</name>
    <name type="synonym">Candida auris</name>
    <dbReference type="NCBI Taxonomy" id="498019"/>
    <lineage>
        <taxon>Eukaryota</taxon>
        <taxon>Fungi</taxon>
        <taxon>Dikarya</taxon>
        <taxon>Ascomycota</taxon>
        <taxon>Saccharomycotina</taxon>
        <taxon>Pichiomycetes</taxon>
        <taxon>Metschnikowiaceae</taxon>
        <taxon>Candidozyma</taxon>
    </lineage>
</organism>
<dbReference type="GO" id="GO:0046540">
    <property type="term" value="C:U4/U6 x U5 tri-snRNP complex"/>
    <property type="evidence" value="ECO:0007669"/>
    <property type="project" value="EnsemblFungi"/>
</dbReference>
<evidence type="ECO:0000256" key="2">
    <source>
        <dbReference type="ARBA" id="ARBA00022728"/>
    </source>
</evidence>
<dbReference type="GO" id="GO:0071014">
    <property type="term" value="C:post-mRNA release spliceosomal complex"/>
    <property type="evidence" value="ECO:0007669"/>
    <property type="project" value="EnsemblFungi"/>
</dbReference>
<sequence>MEYKGTLLAIDNYMNLQLDDTYEIIREGKEKKEELIGEIFIRCNNVLFVREDAESKGDAKEPVKDEKMEES</sequence>
<evidence type="ECO:0000256" key="3">
    <source>
        <dbReference type="ARBA" id="ARBA00023187"/>
    </source>
</evidence>
<keyword evidence="5" id="KW-0694">RNA-binding</keyword>
<dbReference type="Pfam" id="PF01423">
    <property type="entry name" value="LSM"/>
    <property type="match status" value="1"/>
</dbReference>
<dbReference type="VEuPathDB" id="FungiDB:CJJ07_000821"/>
<protein>
    <recommendedName>
        <fullName evidence="6">Sm domain-containing protein</fullName>
    </recommendedName>
</protein>
<comment type="caution">
    <text evidence="7">The sequence shown here is derived from an EMBL/GenBank/DDBJ whole genome shotgun (WGS) entry which is preliminary data.</text>
</comment>
<dbReference type="InterPro" id="IPR001163">
    <property type="entry name" value="Sm_dom_euk/arc"/>
</dbReference>
<evidence type="ECO:0000259" key="6">
    <source>
        <dbReference type="PROSITE" id="PS52002"/>
    </source>
</evidence>
<comment type="subcellular location">
    <subcellularLocation>
        <location evidence="5">Nucleus</location>
    </subcellularLocation>
</comment>